<comment type="similarity">
    <text evidence="1 4">Belongs to the bacterial histone-like protein family.</text>
</comment>
<dbReference type="EMBL" id="JACOOZ010000001">
    <property type="protein sequence ID" value="MBC5666790.1"/>
    <property type="molecule type" value="Genomic_DNA"/>
</dbReference>
<dbReference type="SUPFAM" id="SSF47729">
    <property type="entry name" value="IHF-like DNA-binding proteins"/>
    <property type="match status" value="1"/>
</dbReference>
<dbReference type="RefSeq" id="WP_021952154.1">
    <property type="nucleotide sequence ID" value="NZ_JACOOZ010000001.1"/>
</dbReference>
<evidence type="ECO:0000256" key="1">
    <source>
        <dbReference type="ARBA" id="ARBA00010529"/>
    </source>
</evidence>
<keyword evidence="6" id="KW-1185">Reference proteome</keyword>
<evidence type="ECO:0000256" key="3">
    <source>
        <dbReference type="ARBA" id="ARBA00023125"/>
    </source>
</evidence>
<reference evidence="5 6" key="1">
    <citation type="submission" date="2020-08" db="EMBL/GenBank/DDBJ databases">
        <title>Genome public.</title>
        <authorList>
            <person name="Liu C."/>
            <person name="Sun Q."/>
        </authorList>
    </citation>
    <scope>NUCLEOTIDE SEQUENCE [LARGE SCALE GENOMIC DNA]</scope>
    <source>
        <strain evidence="5 6">BX4</strain>
    </source>
</reference>
<dbReference type="PANTHER" id="PTHR33175">
    <property type="entry name" value="DNA-BINDING PROTEIN HU"/>
    <property type="match status" value="1"/>
</dbReference>
<dbReference type="SMART" id="SM00411">
    <property type="entry name" value="BHL"/>
    <property type="match status" value="1"/>
</dbReference>
<organism evidence="5 6">
    <name type="scientific">Eubacterium segne</name>
    <dbReference type="NCBI Taxonomy" id="2763045"/>
    <lineage>
        <taxon>Bacteria</taxon>
        <taxon>Bacillati</taxon>
        <taxon>Bacillota</taxon>
        <taxon>Clostridia</taxon>
        <taxon>Eubacteriales</taxon>
        <taxon>Eubacteriaceae</taxon>
        <taxon>Eubacterium</taxon>
    </lineage>
</organism>
<dbReference type="Gene3D" id="4.10.520.10">
    <property type="entry name" value="IHF-like DNA-binding proteins"/>
    <property type="match status" value="1"/>
</dbReference>
<gene>
    <name evidence="5" type="ORF">H8S00_02120</name>
</gene>
<name>A0ABR7F1U3_9FIRM</name>
<dbReference type="Proteomes" id="UP000597877">
    <property type="component" value="Unassembled WGS sequence"/>
</dbReference>
<keyword evidence="3 5" id="KW-0238">DNA-binding</keyword>
<dbReference type="InterPro" id="IPR020816">
    <property type="entry name" value="Histone-like_DNA-bd_CS"/>
</dbReference>
<proteinExistence type="inferred from homology"/>
<dbReference type="Pfam" id="PF00216">
    <property type="entry name" value="Bac_DNA_binding"/>
    <property type="match status" value="1"/>
</dbReference>
<dbReference type="PRINTS" id="PR01727">
    <property type="entry name" value="DNABINDINGHU"/>
</dbReference>
<evidence type="ECO:0000256" key="2">
    <source>
        <dbReference type="ARBA" id="ARBA00023067"/>
    </source>
</evidence>
<evidence type="ECO:0000313" key="6">
    <source>
        <dbReference type="Proteomes" id="UP000597877"/>
    </source>
</evidence>
<dbReference type="PANTHER" id="PTHR33175:SF3">
    <property type="entry name" value="DNA-BINDING PROTEIN HU-BETA"/>
    <property type="match status" value="1"/>
</dbReference>
<dbReference type="GO" id="GO:0003677">
    <property type="term" value="F:DNA binding"/>
    <property type="evidence" value="ECO:0007669"/>
    <property type="project" value="UniProtKB-KW"/>
</dbReference>
<dbReference type="CDD" id="cd13831">
    <property type="entry name" value="HU"/>
    <property type="match status" value="1"/>
</dbReference>
<protein>
    <submittedName>
        <fullName evidence="5">HU family DNA-binding protein</fullName>
    </submittedName>
</protein>
<comment type="caution">
    <text evidence="5">The sequence shown here is derived from an EMBL/GenBank/DDBJ whole genome shotgun (WGS) entry which is preliminary data.</text>
</comment>
<dbReference type="PROSITE" id="PS00045">
    <property type="entry name" value="HISTONE_LIKE"/>
    <property type="match status" value="1"/>
</dbReference>
<keyword evidence="2" id="KW-0226">DNA condensation</keyword>
<dbReference type="InterPro" id="IPR000119">
    <property type="entry name" value="Hist_DNA-bd"/>
</dbReference>
<sequence length="90" mass="9574">MNKTEFVAAIAEEAGISKTDAAKAVKAFTDVVVEEMKKGEKIQLVGFGTFEAAERPERQGINPATKEKITIPAAKVPKFKAGAALKNALN</sequence>
<evidence type="ECO:0000256" key="4">
    <source>
        <dbReference type="RuleBase" id="RU003939"/>
    </source>
</evidence>
<dbReference type="InterPro" id="IPR010992">
    <property type="entry name" value="IHF-like_DNA-bd_dom_sf"/>
</dbReference>
<evidence type="ECO:0000313" key="5">
    <source>
        <dbReference type="EMBL" id="MBC5666790.1"/>
    </source>
</evidence>
<accession>A0ABR7F1U3</accession>